<proteinExistence type="predicted"/>
<dbReference type="Gene3D" id="3.30.750.24">
    <property type="entry name" value="STAS domain"/>
    <property type="match status" value="1"/>
</dbReference>
<keyword evidence="3" id="KW-0808">Transferase</keyword>
<dbReference type="KEGG" id="bqy:MUS_0719"/>
<dbReference type="SUPFAM" id="SSF52091">
    <property type="entry name" value="SpoIIaa-like"/>
    <property type="match status" value="1"/>
</dbReference>
<evidence type="ECO:0000313" key="4">
    <source>
        <dbReference type="Proteomes" id="UP000002878"/>
    </source>
</evidence>
<dbReference type="Proteomes" id="UP000002878">
    <property type="component" value="Chromosome"/>
</dbReference>
<dbReference type="InterPro" id="IPR002645">
    <property type="entry name" value="STAS_dom"/>
</dbReference>
<dbReference type="PATRIC" id="fig|1126211.3.peg.693"/>
<accession>I2C2A8</accession>
<sequence length="294" mass="33378">MKEETAVNKDQLLHDYIITHSAELTEKWLKLRRKLRGRFYSADQLSEEMKRLLIEQHTFTNTVIASAFLEDPAVFQHNKEKWAAQVAKSRVEQDAEVHEVVEAIGNSRTVFWEAVTRFMDEHQDIVTNEDARRWNHLVNSSFDQLMTDFTEQFQTLMIARLSSQQELISELSCPVILIADTIGTLPLIGSIDTRRARVILETVPENCVAKRITNLVIDLSGVPIVDTMVAQQLYMLSKTLFLLGIRTVFSGIRPDVAQTSIQLGLDFSEYQTYGSLEQALASMGVTCVIEEAKA</sequence>
<dbReference type="Pfam" id="PF01740">
    <property type="entry name" value="STAS"/>
    <property type="match status" value="1"/>
</dbReference>
<name>I2C2A8_BACAY</name>
<protein>
    <submittedName>
        <fullName evidence="3">Non-specific serine/threonine protein kinase</fullName>
        <ecNumber evidence="3">2.7.11.1</ecNumber>
    </submittedName>
</protein>
<feature type="domain" description="STAS" evidence="2">
    <location>
        <begin position="185"/>
        <end position="283"/>
    </location>
</feature>
<dbReference type="PROSITE" id="PS50801">
    <property type="entry name" value="STAS"/>
    <property type="match status" value="1"/>
</dbReference>
<dbReference type="AlphaFoldDB" id="I2C2A8"/>
<evidence type="ECO:0000313" key="3">
    <source>
        <dbReference type="EMBL" id="AFJ60782.1"/>
    </source>
</evidence>
<organism evidence="3 4">
    <name type="scientific">Bacillus amyloliquefaciens (strain Y2)</name>
    <name type="common">Bacillus amyloliquefaciens subsp. plantarum (strain B9601-Y2)</name>
    <dbReference type="NCBI Taxonomy" id="1155777"/>
    <lineage>
        <taxon>Bacteria</taxon>
        <taxon>Bacillati</taxon>
        <taxon>Bacillota</taxon>
        <taxon>Bacilli</taxon>
        <taxon>Bacillales</taxon>
        <taxon>Bacillaceae</taxon>
        <taxon>Bacillus</taxon>
        <taxon>Bacillus amyloliquefaciens group</taxon>
    </lineage>
</organism>
<dbReference type="InterPro" id="IPR051932">
    <property type="entry name" value="Bact_StressResp_Reg"/>
</dbReference>
<dbReference type="EMBL" id="CP003332">
    <property type="protein sequence ID" value="AFJ60782.1"/>
    <property type="molecule type" value="Genomic_DNA"/>
</dbReference>
<dbReference type="PANTHER" id="PTHR33745:SF3">
    <property type="entry name" value="RSBT CO-ANTAGONIST PROTEIN RSBRC"/>
    <property type="match status" value="1"/>
</dbReference>
<gene>
    <name evidence="3" type="primary">yetI</name>
    <name evidence="3" type="ORF">MUS_0719</name>
</gene>
<dbReference type="GO" id="GO:0004674">
    <property type="term" value="F:protein serine/threonine kinase activity"/>
    <property type="evidence" value="ECO:0007669"/>
    <property type="project" value="UniProtKB-KW"/>
</dbReference>
<dbReference type="HOGENOM" id="CLU_026775_0_1_9"/>
<dbReference type="EC" id="2.7.11.1" evidence="3"/>
<evidence type="ECO:0000256" key="1">
    <source>
        <dbReference type="ARBA" id="ARBA00022553"/>
    </source>
</evidence>
<keyword evidence="1" id="KW-0597">Phosphoprotein</keyword>
<dbReference type="InterPro" id="IPR036513">
    <property type="entry name" value="STAS_dom_sf"/>
</dbReference>
<reference evidence="3 4" key="1">
    <citation type="journal article" date="2012" name="J. Biotechnol.">
        <title>Genome sequence of the plant growth promoting strain Bacillus amyloliquefaciens subsp. plantarum B9601-Y2 and expression of mersacidin and other secondary metabolites.</title>
        <authorList>
            <person name="He P."/>
            <person name="Hao K."/>
            <person name="Blom J."/>
            <person name="Ruckert C."/>
            <person name="Vater J."/>
            <person name="Mao Z."/>
            <person name="Wu Y."/>
            <person name="Hou M."/>
            <person name="He P."/>
            <person name="He Y."/>
            <person name="Borriss R."/>
        </authorList>
    </citation>
    <scope>NUCLEOTIDE SEQUENCE [LARGE SCALE GENOMIC DNA]</scope>
    <source>
        <strain evidence="3">Y2</strain>
    </source>
</reference>
<dbReference type="CDD" id="cd07041">
    <property type="entry name" value="STAS_RsbR_RsbS_like"/>
    <property type="match status" value="1"/>
</dbReference>
<dbReference type="PANTHER" id="PTHR33745">
    <property type="entry name" value="RSBT ANTAGONIST PROTEIN RSBS-RELATED"/>
    <property type="match status" value="1"/>
</dbReference>
<evidence type="ECO:0000259" key="2">
    <source>
        <dbReference type="PROSITE" id="PS50801"/>
    </source>
</evidence>
<keyword evidence="3" id="KW-0418">Kinase</keyword>
<keyword evidence="3" id="KW-0723">Serine/threonine-protein kinase</keyword>